<sequence>MSAWPAIRRLAWWCAPAPAPARPGFSSPAWPAACWPGMRRRTCWRSRSRARPRPRCSSGCWSCCRIGAAWTTPRCATKSRSAACRMPGSTCCGARAICMPMCSRQAPSPPSPPFTAGSRNCCARPRCVSVCRRISNCSKTSSLCCSRPGASFTQGCRAIRSCAPTTGPWWRAWGARPRPSSSSWWCKDAVNSCWPPRPARWRRICTRPNPKPGCTGAIAWRRNCACGRKPGPAAAAVTGAPRSARCRRRSIPTTRTGSPRPCAPCCSPRKARRVRPAAWRPGTSKSKSPGSAWTATPRCAGIGSPRNSWRCTTRTTRRTSSAFTPGRCASAPNCWPATSGSRPNKACWTSAIWNCMRAGCWPTPTSRPGCRCGWTGATPRC</sequence>
<evidence type="ECO:0000256" key="1">
    <source>
        <dbReference type="SAM" id="MobiDB-lite"/>
    </source>
</evidence>
<accession>A0A1J5PVL7</accession>
<dbReference type="AlphaFoldDB" id="A0A1J5PVL7"/>
<dbReference type="EMBL" id="MLJW01002347">
    <property type="protein sequence ID" value="OIQ74896.1"/>
    <property type="molecule type" value="Genomic_DNA"/>
</dbReference>
<reference evidence="2" key="1">
    <citation type="submission" date="2016-10" db="EMBL/GenBank/DDBJ databases">
        <title>Sequence of Gallionella enrichment culture.</title>
        <authorList>
            <person name="Poehlein A."/>
            <person name="Muehling M."/>
            <person name="Daniel R."/>
        </authorList>
    </citation>
    <scope>NUCLEOTIDE SEQUENCE</scope>
</reference>
<protein>
    <submittedName>
        <fullName evidence="2">Uncharacterized protein</fullName>
    </submittedName>
</protein>
<organism evidence="2">
    <name type="scientific">mine drainage metagenome</name>
    <dbReference type="NCBI Taxonomy" id="410659"/>
    <lineage>
        <taxon>unclassified sequences</taxon>
        <taxon>metagenomes</taxon>
        <taxon>ecological metagenomes</taxon>
    </lineage>
</organism>
<evidence type="ECO:0000313" key="2">
    <source>
        <dbReference type="EMBL" id="OIQ74896.1"/>
    </source>
</evidence>
<feature type="compositionally biased region" description="Polar residues" evidence="1">
    <location>
        <begin position="283"/>
        <end position="294"/>
    </location>
</feature>
<comment type="caution">
    <text evidence="2">The sequence shown here is derived from an EMBL/GenBank/DDBJ whole genome shotgun (WGS) entry which is preliminary data.</text>
</comment>
<proteinExistence type="predicted"/>
<feature type="region of interest" description="Disordered" evidence="1">
    <location>
        <begin position="243"/>
        <end position="297"/>
    </location>
</feature>
<name>A0A1J5PVL7_9ZZZZ</name>
<gene>
    <name evidence="2" type="ORF">GALL_434470</name>
</gene>